<name>A0A5J6MG92_9PROT</name>
<reference evidence="4 5" key="1">
    <citation type="submission" date="2019-08" db="EMBL/GenBank/DDBJ databases">
        <title>Hyperibacter terrae gen. nov., sp. nov. and Hyperibacter viscosus sp. nov., two new members in the family Rhodospirillaceae isolated from the rhizosphere of Hypericum perforatum.</title>
        <authorList>
            <person name="Noviana Z."/>
        </authorList>
    </citation>
    <scope>NUCLEOTIDE SEQUENCE [LARGE SCALE GENOMIC DNA]</scope>
    <source>
        <strain evidence="4 5">R5913</strain>
    </source>
</reference>
<dbReference type="AlphaFoldDB" id="A0A5J6MG92"/>
<dbReference type="PANTHER" id="PTHR30137">
    <property type="entry name" value="LUCIFERASE-LIKE MONOOXYGENASE"/>
    <property type="match status" value="1"/>
</dbReference>
<dbReference type="KEGG" id="htq:FRZ44_18090"/>
<dbReference type="Proteomes" id="UP000326202">
    <property type="component" value="Chromosome"/>
</dbReference>
<keyword evidence="5" id="KW-1185">Reference proteome</keyword>
<dbReference type="InterPro" id="IPR036661">
    <property type="entry name" value="Luciferase-like_sf"/>
</dbReference>
<dbReference type="InterPro" id="IPR050766">
    <property type="entry name" value="Bact_Lucif_Oxidored"/>
</dbReference>
<organism evidence="4 5">
    <name type="scientific">Hypericibacter terrae</name>
    <dbReference type="NCBI Taxonomy" id="2602015"/>
    <lineage>
        <taxon>Bacteria</taxon>
        <taxon>Pseudomonadati</taxon>
        <taxon>Pseudomonadota</taxon>
        <taxon>Alphaproteobacteria</taxon>
        <taxon>Rhodospirillales</taxon>
        <taxon>Dongiaceae</taxon>
        <taxon>Hypericibacter</taxon>
    </lineage>
</organism>
<accession>A0A5J6MG92</accession>
<dbReference type="Gene3D" id="3.20.20.30">
    <property type="entry name" value="Luciferase-like domain"/>
    <property type="match status" value="1"/>
</dbReference>
<keyword evidence="1" id="KW-0560">Oxidoreductase</keyword>
<dbReference type="GO" id="GO:0005829">
    <property type="term" value="C:cytosol"/>
    <property type="evidence" value="ECO:0007669"/>
    <property type="project" value="TreeGrafter"/>
</dbReference>
<evidence type="ECO:0000256" key="1">
    <source>
        <dbReference type="ARBA" id="ARBA00023002"/>
    </source>
</evidence>
<dbReference type="GO" id="GO:0016705">
    <property type="term" value="F:oxidoreductase activity, acting on paired donors, with incorporation or reduction of molecular oxygen"/>
    <property type="evidence" value="ECO:0007669"/>
    <property type="project" value="InterPro"/>
</dbReference>
<dbReference type="GO" id="GO:0004497">
    <property type="term" value="F:monooxygenase activity"/>
    <property type="evidence" value="ECO:0007669"/>
    <property type="project" value="UniProtKB-KW"/>
</dbReference>
<protein>
    <submittedName>
        <fullName evidence="4">Luciferase</fullName>
    </submittedName>
</protein>
<evidence type="ECO:0000256" key="2">
    <source>
        <dbReference type="ARBA" id="ARBA00023033"/>
    </source>
</evidence>
<sequence>MDFGFYLPCYWPDTSFPAQTMYDEMLEEAKLAEDLGYISLTIPEHHFINYLTHPSPLLTAVRVASVTRKIPLISAVLVLPFYDIRRLAGEIAQADCLTHGRIQLGVGRGAFRYEFDRFNVPVEESRERFDDSLNLLIKLLTEEEVGWNSKYYKFDPITITPRPIQRPYPPIWIAALAEGAIQGCVKRGFHVMTTPLRDPFSAVKMQSDAFFSVLPAGSPQRLSMLRMGFVTKNEADTQAKLRVAYENHQRFVNVFTTPGTVHNGAIEPIAVSETLDDIRKSLIIGSPQECVDKLGHYADLGIHDIQVNMNFGANHADVMGSLERFAAHVMPHFKNRSSARAKELA</sequence>
<gene>
    <name evidence="4" type="ORF">FRZ44_18090</name>
</gene>
<proteinExistence type="predicted"/>
<evidence type="ECO:0000259" key="3">
    <source>
        <dbReference type="Pfam" id="PF00296"/>
    </source>
</evidence>
<evidence type="ECO:0000313" key="4">
    <source>
        <dbReference type="EMBL" id="QEX16514.1"/>
    </source>
</evidence>
<dbReference type="InterPro" id="IPR011251">
    <property type="entry name" value="Luciferase-like_dom"/>
</dbReference>
<dbReference type="SUPFAM" id="SSF51679">
    <property type="entry name" value="Bacterial luciferase-like"/>
    <property type="match status" value="1"/>
</dbReference>
<evidence type="ECO:0000313" key="5">
    <source>
        <dbReference type="Proteomes" id="UP000326202"/>
    </source>
</evidence>
<dbReference type="EMBL" id="CP042906">
    <property type="protein sequence ID" value="QEX16514.1"/>
    <property type="molecule type" value="Genomic_DNA"/>
</dbReference>
<dbReference type="PANTHER" id="PTHR30137:SF8">
    <property type="entry name" value="BLR5498 PROTEIN"/>
    <property type="match status" value="1"/>
</dbReference>
<dbReference type="Pfam" id="PF00296">
    <property type="entry name" value="Bac_luciferase"/>
    <property type="match status" value="1"/>
</dbReference>
<dbReference type="RefSeq" id="WP_191908502.1">
    <property type="nucleotide sequence ID" value="NZ_CP042906.1"/>
</dbReference>
<keyword evidence="2" id="KW-0503">Monooxygenase</keyword>
<feature type="domain" description="Luciferase-like" evidence="3">
    <location>
        <begin position="17"/>
        <end position="303"/>
    </location>
</feature>